<evidence type="ECO:0000313" key="2">
    <source>
        <dbReference type="Proteomes" id="UP001055072"/>
    </source>
</evidence>
<comment type="caution">
    <text evidence="1">The sequence shown here is derived from an EMBL/GenBank/DDBJ whole genome shotgun (WGS) entry which is preliminary data.</text>
</comment>
<evidence type="ECO:0000313" key="1">
    <source>
        <dbReference type="EMBL" id="KAI0091346.1"/>
    </source>
</evidence>
<gene>
    <name evidence="1" type="ORF">BDY19DRAFT_935266</name>
</gene>
<accession>A0ACB8UAZ0</accession>
<name>A0ACB8UAZ0_9APHY</name>
<dbReference type="EMBL" id="MU274906">
    <property type="protein sequence ID" value="KAI0091346.1"/>
    <property type="molecule type" value="Genomic_DNA"/>
</dbReference>
<keyword evidence="2" id="KW-1185">Reference proteome</keyword>
<protein>
    <submittedName>
        <fullName evidence="1">Cystathionine beta-lyase</fullName>
    </submittedName>
</protein>
<reference evidence="1" key="1">
    <citation type="journal article" date="2021" name="Environ. Microbiol.">
        <title>Gene family expansions and transcriptome signatures uncover fungal adaptations to wood decay.</title>
        <authorList>
            <person name="Hage H."/>
            <person name="Miyauchi S."/>
            <person name="Viragh M."/>
            <person name="Drula E."/>
            <person name="Min B."/>
            <person name="Chaduli D."/>
            <person name="Navarro D."/>
            <person name="Favel A."/>
            <person name="Norest M."/>
            <person name="Lesage-Meessen L."/>
            <person name="Balint B."/>
            <person name="Merenyi Z."/>
            <person name="de Eugenio L."/>
            <person name="Morin E."/>
            <person name="Martinez A.T."/>
            <person name="Baldrian P."/>
            <person name="Stursova M."/>
            <person name="Martinez M.J."/>
            <person name="Novotny C."/>
            <person name="Magnuson J.K."/>
            <person name="Spatafora J.W."/>
            <person name="Maurice S."/>
            <person name="Pangilinan J."/>
            <person name="Andreopoulos W."/>
            <person name="LaButti K."/>
            <person name="Hundley H."/>
            <person name="Na H."/>
            <person name="Kuo A."/>
            <person name="Barry K."/>
            <person name="Lipzen A."/>
            <person name="Henrissat B."/>
            <person name="Riley R."/>
            <person name="Ahrendt S."/>
            <person name="Nagy L.G."/>
            <person name="Grigoriev I.V."/>
            <person name="Martin F."/>
            <person name="Rosso M.N."/>
        </authorList>
    </citation>
    <scope>NUCLEOTIDE SEQUENCE</scope>
    <source>
        <strain evidence="1">CBS 384.51</strain>
    </source>
</reference>
<organism evidence="1 2">
    <name type="scientific">Irpex rosettiformis</name>
    <dbReference type="NCBI Taxonomy" id="378272"/>
    <lineage>
        <taxon>Eukaryota</taxon>
        <taxon>Fungi</taxon>
        <taxon>Dikarya</taxon>
        <taxon>Basidiomycota</taxon>
        <taxon>Agaricomycotina</taxon>
        <taxon>Agaricomycetes</taxon>
        <taxon>Polyporales</taxon>
        <taxon>Irpicaceae</taxon>
        <taxon>Irpex</taxon>
    </lineage>
</organism>
<dbReference type="Proteomes" id="UP001055072">
    <property type="component" value="Unassembled WGS sequence"/>
</dbReference>
<proteinExistence type="predicted"/>
<sequence>MGTNEKAEFASQYSLPTPGSDSPSFTRKPYRFSTLCATVENPNSSHKDQHGSSSVPIYQTATFKGIGGEYDYTRSGNPTRTHLEHHIAKISSAQHAFAVSSGMAALDVITRLLKPGSEVIAGDDIYGGTNRLLTYLRTHMGVTVHHIDTTKPSTVLPVLNPGKTAMVLLETPTNPLLKIVDIAGISSMVKEKCPDAIIVVDNTMMSPYLQRPLEHGADIVYDSATKYLSGHHDLMAGVITCNRDDLAQQMAFTINAVGNALTPFDSFLLLRGTKTLAIRMDRQQSTSLLVAQMLQKLGFVVHYPGLPDHPGREIHERIADGYGAVLSFETGDKELSERIVGATRLWGISVSFGCVNSLISMPCVMSHASIDPATRAERGLPEDLIRLCVGIEDPADLLDDLRHALVEANAITLAANDFVRIPTVVNKAAEKLALSEPRVERRNLEVAQEWFVSAPGKVILFGEHAVVHGVTALAASVDLRCYGLTTPRYDNKISAHFANISNFYHEWDIDSLPWDVVTAVLPGDVHPEALDQKLLDAINERALPPADRMPPKSQPAALAFLYLYMALSHGNQRPAFNFSIRSTLPVGAGLGSSAAFSACIATTILLLYKRITAPRPPAPTRPPTKNEPGHLHTSHDGRRAIPQGTAEEINRWAYVSEQVLHGNPSGVDNSVVVYGGALSYTKPGFGKKSGMDKVHGFKSLKFLLVDSKIGRNTKQLVANVAQKKMEEPEAVAKMFDAIQSISDEARLALDDPEMPREQLLNALAAYITENHEYLVRMGVSHETLETIRAKCNAYNLSTKLTGAGGGGCAVTLVPDDFSDNDLKSLINDLAGANFDPYLTSVGGSGLGILSPYNRSPLNAGEPVNGSVTPPETPTDEVNGELAPKSLREHFISIKAEDLNQWADARGQWMFV</sequence>